<dbReference type="EMBL" id="JAYRBN010000034">
    <property type="protein sequence ID" value="KAL2747827.1"/>
    <property type="molecule type" value="Genomic_DNA"/>
</dbReference>
<dbReference type="AlphaFoldDB" id="A0ABD2CRV2"/>
<dbReference type="Proteomes" id="UP001607303">
    <property type="component" value="Unassembled WGS sequence"/>
</dbReference>
<organism evidence="1 2">
    <name type="scientific">Vespula maculifrons</name>
    <name type="common">Eastern yellow jacket</name>
    <name type="synonym">Wasp</name>
    <dbReference type="NCBI Taxonomy" id="7453"/>
    <lineage>
        <taxon>Eukaryota</taxon>
        <taxon>Metazoa</taxon>
        <taxon>Ecdysozoa</taxon>
        <taxon>Arthropoda</taxon>
        <taxon>Hexapoda</taxon>
        <taxon>Insecta</taxon>
        <taxon>Pterygota</taxon>
        <taxon>Neoptera</taxon>
        <taxon>Endopterygota</taxon>
        <taxon>Hymenoptera</taxon>
        <taxon>Apocrita</taxon>
        <taxon>Aculeata</taxon>
        <taxon>Vespoidea</taxon>
        <taxon>Vespidae</taxon>
        <taxon>Vespinae</taxon>
        <taxon>Vespula</taxon>
    </lineage>
</organism>
<gene>
    <name evidence="1" type="ORF">V1477_003722</name>
</gene>
<reference evidence="1 2" key="1">
    <citation type="journal article" date="2024" name="Ann. Entomol. Soc. Am.">
        <title>Genomic analyses of the southern and eastern yellowjacket wasps (Hymenoptera: Vespidae) reveal evolutionary signatures of social life.</title>
        <authorList>
            <person name="Catto M.A."/>
            <person name="Caine P.B."/>
            <person name="Orr S.E."/>
            <person name="Hunt B.G."/>
            <person name="Goodisman M.A.D."/>
        </authorList>
    </citation>
    <scope>NUCLEOTIDE SEQUENCE [LARGE SCALE GENOMIC DNA]</scope>
    <source>
        <strain evidence="1">232</strain>
        <tissue evidence="1">Head and thorax</tissue>
    </source>
</reference>
<feature type="non-terminal residue" evidence="1">
    <location>
        <position position="1"/>
    </location>
</feature>
<name>A0ABD2CRV2_VESMC</name>
<sequence>NGLLPVEQSDDGWLNFTKITRAESGWYKCYTRHMLGIFTSIGYFLNVRCESREGERERRRSLVKWLHQSRRSIRIVDIYPGCKIISSFASLYRDCVSNVHRDLRTSKEEKLSINSSLTASTTRNTLIPERTELKRKRVYSFYVGEPSSSIVFHTLDSSISECKCNAMGSGGGYSAASNVLRCSSRDLNQWHLDDPDMETEAEALNGEATDSRKMEVQIGGAVTLECDGGCWGHGPGMDPVGGPGPLALSRVVYQEAGEYRCVAPDRKMQDTWRAQLPYHIKVTEKAPRYTLFSHCAIWLRDKKHLILNNFEHGTRLRTGLKFLANL</sequence>
<evidence type="ECO:0000313" key="2">
    <source>
        <dbReference type="Proteomes" id="UP001607303"/>
    </source>
</evidence>
<evidence type="ECO:0000313" key="1">
    <source>
        <dbReference type="EMBL" id="KAL2747827.1"/>
    </source>
</evidence>
<protein>
    <submittedName>
        <fullName evidence="1">Hemicentin-1-like isoform x1 protein</fullName>
    </submittedName>
</protein>
<accession>A0ABD2CRV2</accession>
<comment type="caution">
    <text evidence="1">The sequence shown here is derived from an EMBL/GenBank/DDBJ whole genome shotgun (WGS) entry which is preliminary data.</text>
</comment>
<keyword evidence="2" id="KW-1185">Reference proteome</keyword>
<proteinExistence type="predicted"/>